<accession>A0A4U6TEE0</accession>
<reference evidence="2" key="1">
    <citation type="submission" date="2019-03" db="EMBL/GenBank/DDBJ databases">
        <title>WGS assembly of Setaria viridis.</title>
        <authorList>
            <person name="Huang P."/>
            <person name="Jenkins J."/>
            <person name="Grimwood J."/>
            <person name="Barry K."/>
            <person name="Healey A."/>
            <person name="Mamidi S."/>
            <person name="Sreedasyam A."/>
            <person name="Shu S."/>
            <person name="Feldman M."/>
            <person name="Wu J."/>
            <person name="Yu Y."/>
            <person name="Chen C."/>
            <person name="Johnson J."/>
            <person name="Rokhsar D."/>
            <person name="Baxter I."/>
            <person name="Schmutz J."/>
            <person name="Brutnell T."/>
            <person name="Kellogg E."/>
        </authorList>
    </citation>
    <scope>NUCLEOTIDE SEQUENCE [LARGE SCALE GENOMIC DNA]</scope>
</reference>
<evidence type="ECO:0000313" key="3">
    <source>
        <dbReference type="Proteomes" id="UP000298652"/>
    </source>
</evidence>
<gene>
    <name evidence="2" type="ORF">SEVIR_8G073715v2</name>
</gene>
<feature type="signal peptide" evidence="1">
    <location>
        <begin position="1"/>
        <end position="25"/>
    </location>
</feature>
<sequence length="204" mass="22900">MNLWIRHALVCQVQVLLLFFFGNLAVLQPEDPSLVSRHLTTLMLMQLVFNNEFLNFSRCPSLQDVRIVGCSFVHTTKISSQSLKRLRIIFGVFSLSFRTHIHAPNLVSLQLDVYKGRVPVLETMPPLLVGVVTIHDSCADRCICDDCGDYCVESCQGFLQNDGSCVLLQGLSQAEDLGLVSGVETFMFRRDLKWGWAVEASCTQ</sequence>
<organism evidence="2 3">
    <name type="scientific">Setaria viridis</name>
    <name type="common">Green bristlegrass</name>
    <name type="synonym">Setaria italica subsp. viridis</name>
    <dbReference type="NCBI Taxonomy" id="4556"/>
    <lineage>
        <taxon>Eukaryota</taxon>
        <taxon>Viridiplantae</taxon>
        <taxon>Streptophyta</taxon>
        <taxon>Embryophyta</taxon>
        <taxon>Tracheophyta</taxon>
        <taxon>Spermatophyta</taxon>
        <taxon>Magnoliopsida</taxon>
        <taxon>Liliopsida</taxon>
        <taxon>Poales</taxon>
        <taxon>Poaceae</taxon>
        <taxon>PACMAD clade</taxon>
        <taxon>Panicoideae</taxon>
        <taxon>Panicodae</taxon>
        <taxon>Paniceae</taxon>
        <taxon>Cenchrinae</taxon>
        <taxon>Setaria</taxon>
    </lineage>
</organism>
<dbReference type="AlphaFoldDB" id="A0A4U6TEE0"/>
<feature type="chain" id="PRO_5020792521" evidence="1">
    <location>
        <begin position="26"/>
        <end position="204"/>
    </location>
</feature>
<dbReference type="Proteomes" id="UP000298652">
    <property type="component" value="Chromosome 8"/>
</dbReference>
<dbReference type="OMA" id="WAVEASC"/>
<protein>
    <submittedName>
        <fullName evidence="2">Uncharacterized protein</fullName>
    </submittedName>
</protein>
<dbReference type="EMBL" id="CM016559">
    <property type="protein sequence ID" value="TKV99881.1"/>
    <property type="molecule type" value="Genomic_DNA"/>
</dbReference>
<evidence type="ECO:0000256" key="1">
    <source>
        <dbReference type="SAM" id="SignalP"/>
    </source>
</evidence>
<evidence type="ECO:0000313" key="2">
    <source>
        <dbReference type="EMBL" id="TKV99881.1"/>
    </source>
</evidence>
<dbReference type="Gramene" id="TKV99881">
    <property type="protein sequence ID" value="TKV99881"/>
    <property type="gene ID" value="SEVIR_8G073715v2"/>
</dbReference>
<dbReference type="InterPro" id="IPR053197">
    <property type="entry name" value="F-box_SCFL_complex_component"/>
</dbReference>
<dbReference type="PANTHER" id="PTHR34223:SF115">
    <property type="entry name" value="F-BOX DOMAIN-CONTAINING PROTEIN"/>
    <property type="match status" value="1"/>
</dbReference>
<keyword evidence="3" id="KW-1185">Reference proteome</keyword>
<proteinExistence type="predicted"/>
<keyword evidence="1" id="KW-0732">Signal</keyword>
<name>A0A4U6TEE0_SETVI</name>
<dbReference type="PANTHER" id="PTHR34223">
    <property type="entry name" value="OS11G0201299 PROTEIN"/>
    <property type="match status" value="1"/>
</dbReference>